<dbReference type="EMBL" id="BPLR01001564">
    <property type="protein sequence ID" value="GIZ03184.1"/>
    <property type="molecule type" value="Genomic_DNA"/>
</dbReference>
<accession>A0AAV4Y8D6</accession>
<proteinExistence type="predicted"/>
<organism evidence="1 2">
    <name type="scientific">Caerostris extrusa</name>
    <name type="common">Bark spider</name>
    <name type="synonym">Caerostris bankana</name>
    <dbReference type="NCBI Taxonomy" id="172846"/>
    <lineage>
        <taxon>Eukaryota</taxon>
        <taxon>Metazoa</taxon>
        <taxon>Ecdysozoa</taxon>
        <taxon>Arthropoda</taxon>
        <taxon>Chelicerata</taxon>
        <taxon>Arachnida</taxon>
        <taxon>Araneae</taxon>
        <taxon>Araneomorphae</taxon>
        <taxon>Entelegynae</taxon>
        <taxon>Araneoidea</taxon>
        <taxon>Araneidae</taxon>
        <taxon>Caerostris</taxon>
    </lineage>
</organism>
<dbReference type="Proteomes" id="UP001054945">
    <property type="component" value="Unassembled WGS sequence"/>
</dbReference>
<sequence length="100" mass="11795">MHRWILNRNFLKSFTIIAFLPHFWDLAICAFLCGKRGGDMSQPLLYLVPNEEWRKREMVNLRDPLHEFFKPLKGIVSSSGGMTLFFLTEVLYKKLLFITT</sequence>
<reference evidence="1 2" key="1">
    <citation type="submission" date="2021-06" db="EMBL/GenBank/DDBJ databases">
        <title>Caerostris extrusa draft genome.</title>
        <authorList>
            <person name="Kono N."/>
            <person name="Arakawa K."/>
        </authorList>
    </citation>
    <scope>NUCLEOTIDE SEQUENCE [LARGE SCALE GENOMIC DNA]</scope>
</reference>
<protein>
    <submittedName>
        <fullName evidence="1">Uncharacterized protein</fullName>
    </submittedName>
</protein>
<keyword evidence="2" id="KW-1185">Reference proteome</keyword>
<dbReference type="AlphaFoldDB" id="A0AAV4Y8D6"/>
<evidence type="ECO:0000313" key="1">
    <source>
        <dbReference type="EMBL" id="GIZ03184.1"/>
    </source>
</evidence>
<evidence type="ECO:0000313" key="2">
    <source>
        <dbReference type="Proteomes" id="UP001054945"/>
    </source>
</evidence>
<name>A0AAV4Y8D6_CAEEX</name>
<comment type="caution">
    <text evidence="1">The sequence shown here is derived from an EMBL/GenBank/DDBJ whole genome shotgun (WGS) entry which is preliminary data.</text>
</comment>
<gene>
    <name evidence="1" type="ORF">CEXT_764071</name>
</gene>